<sequence length="76" mass="7703">MQVQSKKPAVTSPYNSHSALHGVSPLVAVFSATEGTGGFVEMVLFTTALLSLSVAMVGVGGATPAATQSSVHSGRW</sequence>
<name>A0AAN8QFK6_9TELE</name>
<evidence type="ECO:0000313" key="2">
    <source>
        <dbReference type="Proteomes" id="UP001356427"/>
    </source>
</evidence>
<gene>
    <name evidence="1" type="ORF">J4Q44_G00332530</name>
</gene>
<protein>
    <submittedName>
        <fullName evidence="1">Uncharacterized protein</fullName>
    </submittedName>
</protein>
<dbReference type="Proteomes" id="UP001356427">
    <property type="component" value="Unassembled WGS sequence"/>
</dbReference>
<dbReference type="EMBL" id="JAGTTL010000032">
    <property type="protein sequence ID" value="KAK6297111.1"/>
    <property type="molecule type" value="Genomic_DNA"/>
</dbReference>
<organism evidence="1 2">
    <name type="scientific">Coregonus suidteri</name>
    <dbReference type="NCBI Taxonomy" id="861788"/>
    <lineage>
        <taxon>Eukaryota</taxon>
        <taxon>Metazoa</taxon>
        <taxon>Chordata</taxon>
        <taxon>Craniata</taxon>
        <taxon>Vertebrata</taxon>
        <taxon>Euteleostomi</taxon>
        <taxon>Actinopterygii</taxon>
        <taxon>Neopterygii</taxon>
        <taxon>Teleostei</taxon>
        <taxon>Protacanthopterygii</taxon>
        <taxon>Salmoniformes</taxon>
        <taxon>Salmonidae</taxon>
        <taxon>Coregoninae</taxon>
        <taxon>Coregonus</taxon>
    </lineage>
</organism>
<comment type="caution">
    <text evidence="1">The sequence shown here is derived from an EMBL/GenBank/DDBJ whole genome shotgun (WGS) entry which is preliminary data.</text>
</comment>
<accession>A0AAN8QFK6</accession>
<evidence type="ECO:0000313" key="1">
    <source>
        <dbReference type="EMBL" id="KAK6297111.1"/>
    </source>
</evidence>
<dbReference type="AlphaFoldDB" id="A0AAN8QFK6"/>
<proteinExistence type="predicted"/>
<keyword evidence="2" id="KW-1185">Reference proteome</keyword>
<reference evidence="1 2" key="1">
    <citation type="submission" date="2021-04" db="EMBL/GenBank/DDBJ databases">
        <authorList>
            <person name="De Guttry C."/>
            <person name="Zahm M."/>
            <person name="Klopp C."/>
            <person name="Cabau C."/>
            <person name="Louis A."/>
            <person name="Berthelot C."/>
            <person name="Parey E."/>
            <person name="Roest Crollius H."/>
            <person name="Montfort J."/>
            <person name="Robinson-Rechavi M."/>
            <person name="Bucao C."/>
            <person name="Bouchez O."/>
            <person name="Gislard M."/>
            <person name="Lluch J."/>
            <person name="Milhes M."/>
            <person name="Lampietro C."/>
            <person name="Lopez Roques C."/>
            <person name="Donnadieu C."/>
            <person name="Braasch I."/>
            <person name="Desvignes T."/>
            <person name="Postlethwait J."/>
            <person name="Bobe J."/>
            <person name="Wedekind C."/>
            <person name="Guiguen Y."/>
        </authorList>
    </citation>
    <scope>NUCLEOTIDE SEQUENCE [LARGE SCALE GENOMIC DNA]</scope>
    <source>
        <strain evidence="1">Cs_M1</strain>
        <tissue evidence="1">Blood</tissue>
    </source>
</reference>